<dbReference type="Gene3D" id="2.30.29.30">
    <property type="entry name" value="Pleckstrin-homology domain (PH domain)/Phosphotyrosine-binding domain (PTB)"/>
    <property type="match status" value="1"/>
</dbReference>
<evidence type="ECO:0000256" key="3">
    <source>
        <dbReference type="ARBA" id="ARBA00023055"/>
    </source>
</evidence>
<dbReference type="GO" id="GO:0097038">
    <property type="term" value="C:perinuclear endoplasmic reticulum"/>
    <property type="evidence" value="ECO:0007669"/>
    <property type="project" value="TreeGrafter"/>
</dbReference>
<evidence type="ECO:0000259" key="6">
    <source>
        <dbReference type="PROSITE" id="PS50003"/>
    </source>
</evidence>
<feature type="region of interest" description="Disordered" evidence="5">
    <location>
        <begin position="273"/>
        <end position="309"/>
    </location>
</feature>
<evidence type="ECO:0000256" key="2">
    <source>
        <dbReference type="ARBA" id="ARBA00022448"/>
    </source>
</evidence>
<feature type="compositionally biased region" description="Basic and acidic residues" evidence="5">
    <location>
        <begin position="717"/>
        <end position="739"/>
    </location>
</feature>
<gene>
    <name evidence="7" type="ORF">WG66_6222</name>
</gene>
<dbReference type="GO" id="GO:0005829">
    <property type="term" value="C:cytosol"/>
    <property type="evidence" value="ECO:0007669"/>
    <property type="project" value="TreeGrafter"/>
</dbReference>
<dbReference type="Gene3D" id="2.40.160.120">
    <property type="match status" value="1"/>
</dbReference>
<dbReference type="EMBL" id="LATX01001501">
    <property type="protein sequence ID" value="KTB41254.1"/>
    <property type="molecule type" value="Genomic_DNA"/>
</dbReference>
<dbReference type="FunFam" id="2.40.160.120:FF:000001">
    <property type="entry name" value="Oxysterol-binding protein"/>
    <property type="match status" value="1"/>
</dbReference>
<dbReference type="PANTHER" id="PTHR10972">
    <property type="entry name" value="OXYSTEROL-BINDING PROTEIN-RELATED"/>
    <property type="match status" value="1"/>
</dbReference>
<keyword evidence="3" id="KW-0445">Lipid transport</keyword>
<dbReference type="GO" id="GO:0030011">
    <property type="term" value="P:maintenance of cell polarity"/>
    <property type="evidence" value="ECO:0007669"/>
    <property type="project" value="TreeGrafter"/>
</dbReference>
<dbReference type="GO" id="GO:0032541">
    <property type="term" value="C:cortical endoplasmic reticulum"/>
    <property type="evidence" value="ECO:0007669"/>
    <property type="project" value="TreeGrafter"/>
</dbReference>
<proteinExistence type="inferred from homology"/>
<evidence type="ECO:0000313" key="8">
    <source>
        <dbReference type="Proteomes" id="UP000054988"/>
    </source>
</evidence>
<dbReference type="GO" id="GO:0006897">
    <property type="term" value="P:endocytosis"/>
    <property type="evidence" value="ECO:0007669"/>
    <property type="project" value="TreeGrafter"/>
</dbReference>
<comment type="caution">
    <text evidence="7">The sequence shown here is derived from an EMBL/GenBank/DDBJ whole genome shotgun (WGS) entry which is preliminary data.</text>
</comment>
<dbReference type="SUPFAM" id="SSF50729">
    <property type="entry name" value="PH domain-like"/>
    <property type="match status" value="1"/>
</dbReference>
<dbReference type="InterPro" id="IPR041680">
    <property type="entry name" value="PH_8"/>
</dbReference>
<dbReference type="Pfam" id="PF15409">
    <property type="entry name" value="PH_8"/>
    <property type="match status" value="1"/>
</dbReference>
<dbReference type="CDD" id="cd13289">
    <property type="entry name" value="PH_Osh3p_yeast"/>
    <property type="match status" value="1"/>
</dbReference>
<dbReference type="SUPFAM" id="SSF144000">
    <property type="entry name" value="Oxysterol-binding protein-like"/>
    <property type="match status" value="1"/>
</dbReference>
<keyword evidence="2" id="KW-0813">Transport</keyword>
<dbReference type="PROSITE" id="PS50003">
    <property type="entry name" value="PH_DOMAIN"/>
    <property type="match status" value="1"/>
</dbReference>
<comment type="similarity">
    <text evidence="1">Belongs to the OSBP family.</text>
</comment>
<reference evidence="7 8" key="1">
    <citation type="submission" date="2015-12" db="EMBL/GenBank/DDBJ databases">
        <title>Draft genome sequence of Moniliophthora roreri, the causal agent of frosty pod rot of cacao.</title>
        <authorList>
            <person name="Aime M.C."/>
            <person name="Diaz-Valderrama J.R."/>
            <person name="Kijpornyongpan T."/>
            <person name="Phillips-Mora W."/>
        </authorList>
    </citation>
    <scope>NUCLEOTIDE SEQUENCE [LARGE SCALE GENOMIC DNA]</scope>
    <source>
        <strain evidence="7 8">MCA 2952</strain>
    </source>
</reference>
<dbReference type="InterPro" id="IPR037239">
    <property type="entry name" value="OSBP_sf"/>
</dbReference>
<dbReference type="GO" id="GO:0120009">
    <property type="term" value="P:intermembrane lipid transfer"/>
    <property type="evidence" value="ECO:0007669"/>
    <property type="project" value="UniProtKB-ARBA"/>
</dbReference>
<evidence type="ECO:0000256" key="4">
    <source>
        <dbReference type="ARBA" id="ARBA00023121"/>
    </source>
</evidence>
<dbReference type="GO" id="GO:0035621">
    <property type="term" value="P:ER to Golgi ceramide transport"/>
    <property type="evidence" value="ECO:0007669"/>
    <property type="project" value="TreeGrafter"/>
</dbReference>
<protein>
    <submittedName>
        <fullName evidence="7">Putative oxysterol binding protein</fullName>
    </submittedName>
</protein>
<feature type="domain" description="PH" evidence="6">
    <location>
        <begin position="32"/>
        <end position="124"/>
    </location>
</feature>
<dbReference type="InterPro" id="IPR000648">
    <property type="entry name" value="Oxysterol-bd"/>
</dbReference>
<dbReference type="GO" id="GO:0034727">
    <property type="term" value="P:piecemeal microautophagy of the nucleus"/>
    <property type="evidence" value="ECO:0007669"/>
    <property type="project" value="TreeGrafter"/>
</dbReference>
<dbReference type="Pfam" id="PF01237">
    <property type="entry name" value="Oxysterol_BP"/>
    <property type="match status" value="1"/>
</dbReference>
<sequence>MHHKPHAYAAARASLSHGFAISAPSNQTAASVVIQEGWVLKKRRKKMQGFARRYFVLYQSGLLTYSFEPGQPVRDQILLQTAAISTAPGRKDIHIDSSSATFHMKCLSTDDFACWMLAFRKFIAPTPEARRSASIRPSRQGSLKLNKSALVVEDMGTTLVELEDAFNEFLDSYSKRNHSIGRSRSEKDKNKDSSSVFGLFKKSIQDSPHLPDTAMLNNVLAHHHAPVEEGQRLDASQHSEPDLTSEQRVRQALESLKTQHMFLMKSIHGLSPLETSVTHSGHPSPLPHTVEEEEHDQDQDHHEEDLAKFSLPFTRTSKRASLESTMTDSFVEWYDASEGHEGAEVFVLDDSTPETEQPSRITNDDDIRSSFAQNDDRSSLDTDIASLDEKSSSKAGHTTQATTYESSQIVRRTTLPAPITGDEGSLFAVLKKNVGKDLSTIAFPVTFNEPLTLLQRAAEELEYYDLLNQAGKESDPIKRMHLVAAFAVSSYAHTRHRTGRKGFNPMLAETFEDTRMKFIAEKVRHNPVEMAYHAEGANWELTATSAGKTKFWGKSLEVIPLGTTHLQIGDGHYQWKKPSSFMRNLMVGTKYLEHVGKMVIENTTDNSRCVLEFKQSSYWGASNIVSGVVHNSSGDMVSKLEGKWDEQFSHEIDSSHFVILWRATPWPKNMHEYYGFTSFSITLNEITSDIAGKLPPTDSRLRPDVRALEEGDLDTAEAEKNRVEEAQRDRRKRGAEPKPRWFKQQGEEWVYAGGYWEARGRGWKGVDVKPLW</sequence>
<dbReference type="Proteomes" id="UP000054988">
    <property type="component" value="Unassembled WGS sequence"/>
</dbReference>
<dbReference type="PANTHER" id="PTHR10972:SF203">
    <property type="entry name" value="OXYSTEROL-BINDING PROTEIN HOMOLOG 3"/>
    <property type="match status" value="1"/>
</dbReference>
<dbReference type="SMART" id="SM00233">
    <property type="entry name" value="PH"/>
    <property type="match status" value="1"/>
</dbReference>
<accession>A0A0W0FY75</accession>
<evidence type="ECO:0000256" key="5">
    <source>
        <dbReference type="SAM" id="MobiDB-lite"/>
    </source>
</evidence>
<feature type="region of interest" description="Disordered" evidence="5">
    <location>
        <begin position="709"/>
        <end position="739"/>
    </location>
</feature>
<dbReference type="Gene3D" id="3.30.70.3490">
    <property type="match status" value="1"/>
</dbReference>
<feature type="region of interest" description="Disordered" evidence="5">
    <location>
        <begin position="387"/>
        <end position="406"/>
    </location>
</feature>
<dbReference type="GO" id="GO:0005886">
    <property type="term" value="C:plasma membrane"/>
    <property type="evidence" value="ECO:0007669"/>
    <property type="project" value="TreeGrafter"/>
</dbReference>
<keyword evidence="4" id="KW-0446">Lipid-binding</keyword>
<dbReference type="InterPro" id="IPR011993">
    <property type="entry name" value="PH-like_dom_sf"/>
</dbReference>
<dbReference type="AlphaFoldDB" id="A0A0W0FY75"/>
<feature type="compositionally biased region" description="Basic and acidic residues" evidence="5">
    <location>
        <begin position="362"/>
        <end position="380"/>
    </location>
</feature>
<name>A0A0W0FY75_MONRR</name>
<feature type="compositionally biased region" description="Polar residues" evidence="5">
    <location>
        <begin position="393"/>
        <end position="406"/>
    </location>
</feature>
<organism evidence="7 8">
    <name type="scientific">Moniliophthora roreri</name>
    <name type="common">Frosty pod rot fungus</name>
    <name type="synonym">Monilia roreri</name>
    <dbReference type="NCBI Taxonomy" id="221103"/>
    <lineage>
        <taxon>Eukaryota</taxon>
        <taxon>Fungi</taxon>
        <taxon>Dikarya</taxon>
        <taxon>Basidiomycota</taxon>
        <taxon>Agaricomycotina</taxon>
        <taxon>Agaricomycetes</taxon>
        <taxon>Agaricomycetidae</taxon>
        <taxon>Agaricales</taxon>
        <taxon>Marasmiineae</taxon>
        <taxon>Marasmiaceae</taxon>
        <taxon>Moniliophthora</taxon>
    </lineage>
</organism>
<evidence type="ECO:0000313" key="7">
    <source>
        <dbReference type="EMBL" id="KTB41254.1"/>
    </source>
</evidence>
<feature type="compositionally biased region" description="Basic and acidic residues" evidence="5">
    <location>
        <begin position="298"/>
        <end position="307"/>
    </location>
</feature>
<feature type="region of interest" description="Disordered" evidence="5">
    <location>
        <begin position="349"/>
        <end position="380"/>
    </location>
</feature>
<evidence type="ECO:0000256" key="1">
    <source>
        <dbReference type="ARBA" id="ARBA00008842"/>
    </source>
</evidence>
<dbReference type="GO" id="GO:0032934">
    <property type="term" value="F:sterol binding"/>
    <property type="evidence" value="ECO:0007669"/>
    <property type="project" value="TreeGrafter"/>
</dbReference>
<dbReference type="GO" id="GO:0006887">
    <property type="term" value="P:exocytosis"/>
    <property type="evidence" value="ECO:0007669"/>
    <property type="project" value="TreeGrafter"/>
</dbReference>
<dbReference type="InterPro" id="IPR001849">
    <property type="entry name" value="PH_domain"/>
</dbReference>
<dbReference type="eggNOG" id="KOG1737">
    <property type="taxonomic scope" value="Eukaryota"/>
</dbReference>